<evidence type="ECO:0000256" key="1">
    <source>
        <dbReference type="SAM" id="MobiDB-lite"/>
    </source>
</evidence>
<accession>A0AAW2DWW3</accession>
<comment type="caution">
    <text evidence="2">The sequence shown here is derived from an EMBL/GenBank/DDBJ whole genome shotgun (WGS) entry which is preliminary data.</text>
</comment>
<reference evidence="2 3" key="1">
    <citation type="submission" date="2024-01" db="EMBL/GenBank/DDBJ databases">
        <title>A telomere-to-telomere, gap-free genome of sweet tea (Lithocarpus litseifolius).</title>
        <authorList>
            <person name="Zhou J."/>
        </authorList>
    </citation>
    <scope>NUCLEOTIDE SEQUENCE [LARGE SCALE GENOMIC DNA]</scope>
    <source>
        <strain evidence="2">Zhou-2022a</strain>
        <tissue evidence="2">Leaf</tissue>
    </source>
</reference>
<feature type="region of interest" description="Disordered" evidence="1">
    <location>
        <begin position="1"/>
        <end position="21"/>
    </location>
</feature>
<protein>
    <submittedName>
        <fullName evidence="2">Uncharacterized protein</fullName>
    </submittedName>
</protein>
<dbReference type="AlphaFoldDB" id="A0AAW2DWW3"/>
<keyword evidence="3" id="KW-1185">Reference proteome</keyword>
<organism evidence="2 3">
    <name type="scientific">Lithocarpus litseifolius</name>
    <dbReference type="NCBI Taxonomy" id="425828"/>
    <lineage>
        <taxon>Eukaryota</taxon>
        <taxon>Viridiplantae</taxon>
        <taxon>Streptophyta</taxon>
        <taxon>Embryophyta</taxon>
        <taxon>Tracheophyta</taxon>
        <taxon>Spermatophyta</taxon>
        <taxon>Magnoliopsida</taxon>
        <taxon>eudicotyledons</taxon>
        <taxon>Gunneridae</taxon>
        <taxon>Pentapetalae</taxon>
        <taxon>rosids</taxon>
        <taxon>fabids</taxon>
        <taxon>Fagales</taxon>
        <taxon>Fagaceae</taxon>
        <taxon>Lithocarpus</taxon>
    </lineage>
</organism>
<evidence type="ECO:0000313" key="2">
    <source>
        <dbReference type="EMBL" id="KAL0013850.1"/>
    </source>
</evidence>
<gene>
    <name evidence="2" type="ORF">SO802_000919</name>
</gene>
<sequence length="79" mass="9187">MKGGSSKGKEPVIDVDDLSPRSKRTRSLTRVYDPNKFRSYIAFQTYENFFREASLLVERAVDQPSLLETKIPKWFTTKD</sequence>
<dbReference type="EMBL" id="JAZDWU010000001">
    <property type="protein sequence ID" value="KAL0013850.1"/>
    <property type="molecule type" value="Genomic_DNA"/>
</dbReference>
<name>A0AAW2DWW3_9ROSI</name>
<evidence type="ECO:0000313" key="3">
    <source>
        <dbReference type="Proteomes" id="UP001459277"/>
    </source>
</evidence>
<proteinExistence type="predicted"/>
<dbReference type="Proteomes" id="UP001459277">
    <property type="component" value="Unassembled WGS sequence"/>
</dbReference>